<gene>
    <name evidence="1" type="ORF">QE152_g11056</name>
</gene>
<sequence length="133" mass="15358">MENLRPPREMSLEGVVVCNFRRWKQQFTIFMEASGAADSTEMSNKKKAAILLHTIGPEVQGICNTLEVPETTKKDCKNLLDYLEHHFKPKENETINRHQFHTRKQKERYNGFAIDVVGVTTLPCQIRDVKKGK</sequence>
<name>A0AAW1LSY8_POPJA</name>
<evidence type="ECO:0000313" key="2">
    <source>
        <dbReference type="Proteomes" id="UP001458880"/>
    </source>
</evidence>
<protein>
    <submittedName>
        <fullName evidence="1">Uncharacterized protein</fullName>
    </submittedName>
</protein>
<dbReference type="EMBL" id="JASPKY010000105">
    <property type="protein sequence ID" value="KAK9737045.1"/>
    <property type="molecule type" value="Genomic_DNA"/>
</dbReference>
<accession>A0AAW1LSY8</accession>
<proteinExistence type="predicted"/>
<dbReference type="AlphaFoldDB" id="A0AAW1LSY8"/>
<organism evidence="1 2">
    <name type="scientific">Popillia japonica</name>
    <name type="common">Japanese beetle</name>
    <dbReference type="NCBI Taxonomy" id="7064"/>
    <lineage>
        <taxon>Eukaryota</taxon>
        <taxon>Metazoa</taxon>
        <taxon>Ecdysozoa</taxon>
        <taxon>Arthropoda</taxon>
        <taxon>Hexapoda</taxon>
        <taxon>Insecta</taxon>
        <taxon>Pterygota</taxon>
        <taxon>Neoptera</taxon>
        <taxon>Endopterygota</taxon>
        <taxon>Coleoptera</taxon>
        <taxon>Polyphaga</taxon>
        <taxon>Scarabaeiformia</taxon>
        <taxon>Scarabaeidae</taxon>
        <taxon>Rutelinae</taxon>
        <taxon>Popillia</taxon>
    </lineage>
</organism>
<reference evidence="1 2" key="1">
    <citation type="journal article" date="2024" name="BMC Genomics">
        <title>De novo assembly and annotation of Popillia japonica's genome with initial clues to its potential as an invasive pest.</title>
        <authorList>
            <person name="Cucini C."/>
            <person name="Boschi S."/>
            <person name="Funari R."/>
            <person name="Cardaioli E."/>
            <person name="Iannotti N."/>
            <person name="Marturano G."/>
            <person name="Paoli F."/>
            <person name="Bruttini M."/>
            <person name="Carapelli A."/>
            <person name="Frati F."/>
            <person name="Nardi F."/>
        </authorList>
    </citation>
    <scope>NUCLEOTIDE SEQUENCE [LARGE SCALE GENOMIC DNA]</scope>
    <source>
        <strain evidence="1">DMR45628</strain>
    </source>
</reference>
<dbReference type="PANTHER" id="PTHR33198">
    <property type="entry name" value="ANK_REP_REGION DOMAIN-CONTAINING PROTEIN-RELATED"/>
    <property type="match status" value="1"/>
</dbReference>
<keyword evidence="2" id="KW-1185">Reference proteome</keyword>
<dbReference type="Proteomes" id="UP001458880">
    <property type="component" value="Unassembled WGS sequence"/>
</dbReference>
<dbReference type="PANTHER" id="PTHR33198:SF20">
    <property type="entry name" value="RETROTRANSPOSON GAG DOMAIN-CONTAINING PROTEIN"/>
    <property type="match status" value="1"/>
</dbReference>
<comment type="caution">
    <text evidence="1">The sequence shown here is derived from an EMBL/GenBank/DDBJ whole genome shotgun (WGS) entry which is preliminary data.</text>
</comment>
<evidence type="ECO:0000313" key="1">
    <source>
        <dbReference type="EMBL" id="KAK9737045.1"/>
    </source>
</evidence>